<feature type="region of interest" description="Disordered" evidence="1">
    <location>
        <begin position="37"/>
        <end position="63"/>
    </location>
</feature>
<dbReference type="SUPFAM" id="SSF53335">
    <property type="entry name" value="S-adenosyl-L-methionine-dependent methyltransferases"/>
    <property type="match status" value="1"/>
</dbReference>
<evidence type="ECO:0000313" key="5">
    <source>
        <dbReference type="Proteomes" id="UP000002630"/>
    </source>
</evidence>
<dbReference type="PANTHER" id="PTHR42912:SF80">
    <property type="entry name" value="METHYLTRANSFERASE DOMAIN-CONTAINING PROTEIN"/>
    <property type="match status" value="1"/>
</dbReference>
<evidence type="ECO:0000259" key="3">
    <source>
        <dbReference type="Pfam" id="PF13649"/>
    </source>
</evidence>
<accession>D7FIY8</accession>
<gene>
    <name evidence="4" type="ORF">Esi_0125_0003</name>
</gene>
<feature type="chain" id="PRO_5003095553" description="Methyltransferase domain-containing protein" evidence="2">
    <location>
        <begin position="32"/>
        <end position="411"/>
    </location>
</feature>
<dbReference type="OMA" id="GCSVGMS"/>
<dbReference type="EMBL" id="FN649743">
    <property type="protein sequence ID" value="CBJ49027.1"/>
    <property type="molecule type" value="Genomic_DNA"/>
</dbReference>
<protein>
    <recommendedName>
        <fullName evidence="3">Methyltransferase domain-containing protein</fullName>
    </recommendedName>
</protein>
<dbReference type="Gene3D" id="3.40.50.150">
    <property type="entry name" value="Vaccinia Virus protein VP39"/>
    <property type="match status" value="1"/>
</dbReference>
<dbReference type="InterPro" id="IPR050508">
    <property type="entry name" value="Methyltransf_Superfamily"/>
</dbReference>
<dbReference type="OrthoDB" id="2013972at2759"/>
<dbReference type="GO" id="GO:0008168">
    <property type="term" value="F:methyltransferase activity"/>
    <property type="evidence" value="ECO:0007669"/>
    <property type="project" value="TreeGrafter"/>
</dbReference>
<feature type="compositionally biased region" description="Low complexity" evidence="1">
    <location>
        <begin position="52"/>
        <end position="63"/>
    </location>
</feature>
<dbReference type="eggNOG" id="ENOG502S0CH">
    <property type="taxonomic scope" value="Eukaryota"/>
</dbReference>
<evidence type="ECO:0000256" key="2">
    <source>
        <dbReference type="SAM" id="SignalP"/>
    </source>
</evidence>
<evidence type="ECO:0000256" key="1">
    <source>
        <dbReference type="SAM" id="MobiDB-lite"/>
    </source>
</evidence>
<feature type="domain" description="Methyltransferase" evidence="3">
    <location>
        <begin position="207"/>
        <end position="307"/>
    </location>
</feature>
<name>D7FIY8_ECTSI</name>
<dbReference type="Proteomes" id="UP000002630">
    <property type="component" value="Linkage Group LG18"/>
</dbReference>
<organism evidence="4 5">
    <name type="scientific">Ectocarpus siliculosus</name>
    <name type="common">Brown alga</name>
    <name type="synonym">Conferva siliculosa</name>
    <dbReference type="NCBI Taxonomy" id="2880"/>
    <lineage>
        <taxon>Eukaryota</taxon>
        <taxon>Sar</taxon>
        <taxon>Stramenopiles</taxon>
        <taxon>Ochrophyta</taxon>
        <taxon>PX clade</taxon>
        <taxon>Phaeophyceae</taxon>
        <taxon>Ectocarpales</taxon>
        <taxon>Ectocarpaceae</taxon>
        <taxon>Ectocarpus</taxon>
    </lineage>
</organism>
<dbReference type="AlphaFoldDB" id="D7FIY8"/>
<dbReference type="PANTHER" id="PTHR42912">
    <property type="entry name" value="METHYLTRANSFERASE"/>
    <property type="match status" value="1"/>
</dbReference>
<dbReference type="InterPro" id="IPR029063">
    <property type="entry name" value="SAM-dependent_MTases_sf"/>
</dbReference>
<feature type="signal peptide" evidence="2">
    <location>
        <begin position="1"/>
        <end position="31"/>
    </location>
</feature>
<keyword evidence="5" id="KW-1185">Reference proteome</keyword>
<dbReference type="InterPro" id="IPR041698">
    <property type="entry name" value="Methyltransf_25"/>
</dbReference>
<dbReference type="Pfam" id="PF13649">
    <property type="entry name" value="Methyltransf_25"/>
    <property type="match status" value="1"/>
</dbReference>
<evidence type="ECO:0000313" key="4">
    <source>
        <dbReference type="EMBL" id="CBJ49027.1"/>
    </source>
</evidence>
<reference evidence="4 5" key="1">
    <citation type="journal article" date="2010" name="Nature">
        <title>The Ectocarpus genome and the independent evolution of multicellularity in brown algae.</title>
        <authorList>
            <person name="Cock J.M."/>
            <person name="Sterck L."/>
            <person name="Rouze P."/>
            <person name="Scornet D."/>
            <person name="Allen A.E."/>
            <person name="Amoutzias G."/>
            <person name="Anthouard V."/>
            <person name="Artiguenave F."/>
            <person name="Aury J.M."/>
            <person name="Badger J.H."/>
            <person name="Beszteri B."/>
            <person name="Billiau K."/>
            <person name="Bonnet E."/>
            <person name="Bothwell J.H."/>
            <person name="Bowler C."/>
            <person name="Boyen C."/>
            <person name="Brownlee C."/>
            <person name="Carrano C.J."/>
            <person name="Charrier B."/>
            <person name="Cho G.Y."/>
            <person name="Coelho S.M."/>
            <person name="Collen J."/>
            <person name="Corre E."/>
            <person name="Da Silva C."/>
            <person name="Delage L."/>
            <person name="Delaroque N."/>
            <person name="Dittami S.M."/>
            <person name="Doulbeau S."/>
            <person name="Elias M."/>
            <person name="Farnham G."/>
            <person name="Gachon C.M."/>
            <person name="Gschloessl B."/>
            <person name="Heesch S."/>
            <person name="Jabbari K."/>
            <person name="Jubin C."/>
            <person name="Kawai H."/>
            <person name="Kimura K."/>
            <person name="Kloareg B."/>
            <person name="Kupper F.C."/>
            <person name="Lang D."/>
            <person name="Le Bail A."/>
            <person name="Leblanc C."/>
            <person name="Lerouge P."/>
            <person name="Lohr M."/>
            <person name="Lopez P.J."/>
            <person name="Martens C."/>
            <person name="Maumus F."/>
            <person name="Michel G."/>
            <person name="Miranda-Saavedra D."/>
            <person name="Morales J."/>
            <person name="Moreau H."/>
            <person name="Motomura T."/>
            <person name="Nagasato C."/>
            <person name="Napoli C.A."/>
            <person name="Nelson D.R."/>
            <person name="Nyvall-Collen P."/>
            <person name="Peters A.F."/>
            <person name="Pommier C."/>
            <person name="Potin P."/>
            <person name="Poulain J."/>
            <person name="Quesneville H."/>
            <person name="Read B."/>
            <person name="Rensing S.A."/>
            <person name="Ritter A."/>
            <person name="Rousvoal S."/>
            <person name="Samanta M."/>
            <person name="Samson G."/>
            <person name="Schroeder D.C."/>
            <person name="Segurens B."/>
            <person name="Strittmatter M."/>
            <person name="Tonon T."/>
            <person name="Tregear J.W."/>
            <person name="Valentin K."/>
            <person name="von Dassow P."/>
            <person name="Yamagishi T."/>
            <person name="Van de Peer Y."/>
            <person name="Wincker P."/>
        </authorList>
    </citation>
    <scope>NUCLEOTIDE SEQUENCE [LARGE SCALE GENOMIC DNA]</scope>
    <source>
        <strain evidence="5">Ec32 / CCAP1310/4</strain>
    </source>
</reference>
<keyword evidence="2" id="KW-0732">Signal</keyword>
<dbReference type="EMBL" id="FN647904">
    <property type="protein sequence ID" value="CBJ49027.1"/>
    <property type="molecule type" value="Genomic_DNA"/>
</dbReference>
<sequence length="411" mass="44414">MQIATSMTTGGRSIPWVAVLASLSVLSSVTGFQTAVRPTARNAGGRSNRANPTSSPDGSSSTGLAAASTDFGGMLGDKVASAIVGSPIYPLLVRQAKGTMKKSAEDIGVDWDAEVARLRDAQDWDAALAGLLETSSVEVPDYYKKPFHAYADGNLCWEAAWEQHLASKAVGFRNFPEDAERGEYLLRKGYEAQMERLGVLVEDGGLVVDLGCGSGTSTRYLAEQFPSAGKVVGVDLSPYMLLTGRFMQQEDENADPRVELEYGDAARTGLEDNSASLVSLSLVVHELSTEGRRSILAEAFRILRPGGSVSIMEMDPSAPGYIKLRNNPMLFSILRSTEPYLDVYFSEAGNIDAELQEAGFTTVRKSGVTGRHMAVVGVKGGTFDLRADFKQREKDDTHLQTHRADVWVKTR</sequence>
<proteinExistence type="predicted"/>
<dbReference type="InParanoid" id="D7FIY8"/>
<dbReference type="CDD" id="cd02440">
    <property type="entry name" value="AdoMet_MTases"/>
    <property type="match status" value="1"/>
</dbReference>